<dbReference type="Proteomes" id="UP000886595">
    <property type="component" value="Unassembled WGS sequence"/>
</dbReference>
<dbReference type="EMBL" id="JAAMPC010000007">
    <property type="protein sequence ID" value="KAG2301206.1"/>
    <property type="molecule type" value="Genomic_DNA"/>
</dbReference>
<keyword evidence="3" id="KW-1185">Reference proteome</keyword>
<sequence length="112" mass="12859">MTSGGDLRRKTDLPHKALKSDHTPRNPSQNLTIEPPEEETSPEKKNSRAPSLRIVTRRQDHEHIGKRTRDPVSSKEEKRSKEEDVLRRHIADGLGRRQSTASFCGRERSRRG</sequence>
<evidence type="ECO:0000256" key="1">
    <source>
        <dbReference type="SAM" id="MobiDB-lite"/>
    </source>
</evidence>
<evidence type="ECO:0000313" key="3">
    <source>
        <dbReference type="Proteomes" id="UP000886595"/>
    </source>
</evidence>
<name>A0A8X7V674_BRACI</name>
<organism evidence="2 3">
    <name type="scientific">Brassica carinata</name>
    <name type="common">Ethiopian mustard</name>
    <name type="synonym">Abyssinian cabbage</name>
    <dbReference type="NCBI Taxonomy" id="52824"/>
    <lineage>
        <taxon>Eukaryota</taxon>
        <taxon>Viridiplantae</taxon>
        <taxon>Streptophyta</taxon>
        <taxon>Embryophyta</taxon>
        <taxon>Tracheophyta</taxon>
        <taxon>Spermatophyta</taxon>
        <taxon>Magnoliopsida</taxon>
        <taxon>eudicotyledons</taxon>
        <taxon>Gunneridae</taxon>
        <taxon>Pentapetalae</taxon>
        <taxon>rosids</taxon>
        <taxon>malvids</taxon>
        <taxon>Brassicales</taxon>
        <taxon>Brassicaceae</taxon>
        <taxon>Brassiceae</taxon>
        <taxon>Brassica</taxon>
    </lineage>
</organism>
<comment type="caution">
    <text evidence="2">The sequence shown here is derived from an EMBL/GenBank/DDBJ whole genome shotgun (WGS) entry which is preliminary data.</text>
</comment>
<dbReference type="AlphaFoldDB" id="A0A8X7V674"/>
<protein>
    <submittedName>
        <fullName evidence="2">Uncharacterized protein</fullName>
    </submittedName>
</protein>
<gene>
    <name evidence="2" type="ORF">Bca52824_029857</name>
</gene>
<proteinExistence type="predicted"/>
<reference evidence="2 3" key="1">
    <citation type="submission" date="2020-02" db="EMBL/GenBank/DDBJ databases">
        <authorList>
            <person name="Ma Q."/>
            <person name="Huang Y."/>
            <person name="Song X."/>
            <person name="Pei D."/>
        </authorList>
    </citation>
    <scope>NUCLEOTIDE SEQUENCE [LARGE SCALE GENOMIC DNA]</scope>
    <source>
        <strain evidence="2">Sxm20200214</strain>
        <tissue evidence="2">Leaf</tissue>
    </source>
</reference>
<feature type="compositionally biased region" description="Basic and acidic residues" evidence="1">
    <location>
        <begin position="57"/>
        <end position="95"/>
    </location>
</feature>
<feature type="compositionally biased region" description="Basic and acidic residues" evidence="1">
    <location>
        <begin position="1"/>
        <end position="24"/>
    </location>
</feature>
<evidence type="ECO:0000313" key="2">
    <source>
        <dbReference type="EMBL" id="KAG2301206.1"/>
    </source>
</evidence>
<accession>A0A8X7V674</accession>
<feature type="region of interest" description="Disordered" evidence="1">
    <location>
        <begin position="1"/>
        <end position="112"/>
    </location>
</feature>